<evidence type="ECO:0000256" key="2">
    <source>
        <dbReference type="ARBA" id="ARBA00005940"/>
    </source>
</evidence>
<dbReference type="Pfam" id="PF08532">
    <property type="entry name" value="Glyco_hydro_42M"/>
    <property type="match status" value="1"/>
</dbReference>
<evidence type="ECO:0000259" key="12">
    <source>
        <dbReference type="Pfam" id="PF02449"/>
    </source>
</evidence>
<evidence type="ECO:0000313" key="15">
    <source>
        <dbReference type="EMBL" id="MYL32140.1"/>
    </source>
</evidence>
<evidence type="ECO:0000256" key="11">
    <source>
        <dbReference type="PIRSR" id="PIRSR001084-3"/>
    </source>
</evidence>
<dbReference type="Proteomes" id="UP000468638">
    <property type="component" value="Unassembled WGS sequence"/>
</dbReference>
<dbReference type="InterPro" id="IPR017853">
    <property type="entry name" value="GH"/>
</dbReference>
<keyword evidence="7 8" id="KW-0326">Glycosidase</keyword>
<evidence type="ECO:0000256" key="9">
    <source>
        <dbReference type="PIRSR" id="PIRSR001084-1"/>
    </source>
</evidence>
<dbReference type="PIRSF" id="PIRSF001084">
    <property type="entry name" value="B-galactosidase"/>
    <property type="match status" value="1"/>
</dbReference>
<evidence type="ECO:0000256" key="4">
    <source>
        <dbReference type="ARBA" id="ARBA00022723"/>
    </source>
</evidence>
<protein>
    <recommendedName>
        <fullName evidence="3 8">Beta-galactosidase</fullName>
        <shortName evidence="8">Beta-gal</shortName>
        <ecNumber evidence="3 8">3.2.1.23</ecNumber>
    </recommendedName>
</protein>
<feature type="binding site" evidence="11">
    <location>
        <position position="152"/>
    </location>
    <ligand>
        <name>Zn(2+)</name>
        <dbReference type="ChEBI" id="CHEBI:29105"/>
    </ligand>
</feature>
<evidence type="ECO:0000256" key="5">
    <source>
        <dbReference type="ARBA" id="ARBA00022801"/>
    </source>
</evidence>
<dbReference type="PANTHER" id="PTHR36447:SF2">
    <property type="entry name" value="BETA-GALACTOSIDASE YESZ"/>
    <property type="match status" value="1"/>
</dbReference>
<evidence type="ECO:0000256" key="8">
    <source>
        <dbReference type="PIRNR" id="PIRNR001084"/>
    </source>
</evidence>
<dbReference type="InterPro" id="IPR003476">
    <property type="entry name" value="Glyco_hydro_42"/>
</dbReference>
<dbReference type="Gene3D" id="3.20.20.80">
    <property type="entry name" value="Glycosidases"/>
    <property type="match status" value="1"/>
</dbReference>
<evidence type="ECO:0000256" key="7">
    <source>
        <dbReference type="ARBA" id="ARBA00023295"/>
    </source>
</evidence>
<feature type="binding site" evidence="11">
    <location>
        <position position="157"/>
    </location>
    <ligand>
        <name>Zn(2+)</name>
        <dbReference type="ChEBI" id="CHEBI:29105"/>
    </ligand>
</feature>
<dbReference type="RefSeq" id="WP_160847456.1">
    <property type="nucleotide sequence ID" value="NZ_WMEQ01000001.1"/>
</dbReference>
<dbReference type="Gene3D" id="3.40.50.880">
    <property type="match status" value="1"/>
</dbReference>
<dbReference type="PANTHER" id="PTHR36447">
    <property type="entry name" value="BETA-GALACTOSIDASE GANA"/>
    <property type="match status" value="1"/>
</dbReference>
<dbReference type="CDD" id="cd03143">
    <property type="entry name" value="A4_beta-galactosidase_middle_domain"/>
    <property type="match status" value="1"/>
</dbReference>
<feature type="binding site" evidence="11">
    <location>
        <position position="154"/>
    </location>
    <ligand>
        <name>Zn(2+)</name>
        <dbReference type="ChEBI" id="CHEBI:29105"/>
    </ligand>
</feature>
<dbReference type="GO" id="GO:0009341">
    <property type="term" value="C:beta-galactosidase complex"/>
    <property type="evidence" value="ECO:0007669"/>
    <property type="project" value="InterPro"/>
</dbReference>
<gene>
    <name evidence="15" type="ORF">GLW05_00785</name>
</gene>
<comment type="similarity">
    <text evidence="2 8">Belongs to the glycosyl hydrolase 42 family.</text>
</comment>
<dbReference type="Pfam" id="PF08533">
    <property type="entry name" value="Glyco_hydro_42C"/>
    <property type="match status" value="1"/>
</dbReference>
<dbReference type="InterPro" id="IPR013739">
    <property type="entry name" value="Beta_galactosidase_C"/>
</dbReference>
<dbReference type="InterPro" id="IPR029062">
    <property type="entry name" value="Class_I_gatase-like"/>
</dbReference>
<evidence type="ECO:0000259" key="14">
    <source>
        <dbReference type="Pfam" id="PF08533"/>
    </source>
</evidence>
<evidence type="ECO:0000256" key="1">
    <source>
        <dbReference type="ARBA" id="ARBA00001412"/>
    </source>
</evidence>
<keyword evidence="4 11" id="KW-0479">Metal-binding</keyword>
<dbReference type="GO" id="GO:0006012">
    <property type="term" value="P:galactose metabolic process"/>
    <property type="evidence" value="ECO:0007669"/>
    <property type="project" value="InterPro"/>
</dbReference>
<sequence>MSYFGVDYYPEHWSAHQMEEDLSGIKALGANMIRIGEFAWHLMEPKEGQFDFTFFDSVLERAKEHNLKVMFGTPTATFPAWLANQYPSILSEDEYGTVRAFGGRRQYCFNSDIYRKYSAQITRELVRHYAEEEAIVVWQVDNEFGHEGSDQCYCNQCEQAFQTYLREKYEDITELNERWGTIFWGQTYNDFSEIPAPRPTVTTHNPSLKLDWARFRSFSVNQYTHEMTKIIQEEKGEHQQVTTNVSGGFFDKWFDHEENLRPMDFVSYDNYPVWGGLEEPLPPAAVALGHDFNRGLQGQNFWIVEELISAQGHDVIGYLPRPNQAKLWSYQAFAHGCSNMLYFRWRAMTRGAEQFCFGVVDHDNRYGRKYHEAQEVFTEMKDYETLLESPITADVAVLYDYENIWAWRSQIQSKDFDFNNEILRLYQPFYELNTSIDVIPAERDFSSYKVVLVPVMQILSTELANRLKAFADSGGTVMFSFRTGLKDKDNTIYFGQSLPGPVADLTGIRVEEIESLSAEHQIPLKGENEEAEKETTATIWRDLIIPEGAEVLYHYNDSFYQDYAAVTKNTYGEGEAYYIGAGVDVDGLRKIVKSIVTKHQIEYHESPEGVEIYTRQVDGERYTFYLNHSHQEKEVNHLSLAPYESTIVQTE</sequence>
<dbReference type="EC" id="3.2.1.23" evidence="3 8"/>
<evidence type="ECO:0000313" key="16">
    <source>
        <dbReference type="Proteomes" id="UP000468638"/>
    </source>
</evidence>
<comment type="caution">
    <text evidence="15">The sequence shown here is derived from an EMBL/GenBank/DDBJ whole genome shotgun (WGS) entry which is preliminary data.</text>
</comment>
<feature type="active site" description="Proton donor" evidence="9">
    <location>
        <position position="143"/>
    </location>
</feature>
<feature type="binding site" evidence="10">
    <location>
        <position position="104"/>
    </location>
    <ligand>
        <name>substrate</name>
    </ligand>
</feature>
<evidence type="ECO:0000256" key="10">
    <source>
        <dbReference type="PIRSR" id="PIRSR001084-2"/>
    </source>
</evidence>
<feature type="domain" description="Beta-galactosidase trimerisation" evidence="13">
    <location>
        <begin position="393"/>
        <end position="601"/>
    </location>
</feature>
<dbReference type="InterPro" id="IPR013738">
    <property type="entry name" value="Beta_galactosidase_Trimer"/>
</dbReference>
<feature type="domain" description="Glycoside hydrolase family 42 N-terminal" evidence="12">
    <location>
        <begin position="7"/>
        <end position="382"/>
    </location>
</feature>
<name>A0A6I4ZW14_9BACI</name>
<dbReference type="AlphaFoldDB" id="A0A6I4ZW14"/>
<dbReference type="Pfam" id="PF02449">
    <property type="entry name" value="Glyco_hydro_42"/>
    <property type="match status" value="1"/>
</dbReference>
<organism evidence="15 16">
    <name type="scientific">Pontibacillus yanchengensis</name>
    <dbReference type="NCBI Taxonomy" id="462910"/>
    <lineage>
        <taxon>Bacteria</taxon>
        <taxon>Bacillati</taxon>
        <taxon>Bacillota</taxon>
        <taxon>Bacilli</taxon>
        <taxon>Bacillales</taxon>
        <taxon>Bacillaceae</taxon>
        <taxon>Pontibacillus</taxon>
    </lineage>
</organism>
<evidence type="ECO:0000259" key="13">
    <source>
        <dbReference type="Pfam" id="PF08532"/>
    </source>
</evidence>
<keyword evidence="6 11" id="KW-0862">Zinc</keyword>
<proteinExistence type="inferred from homology"/>
<dbReference type="SUPFAM" id="SSF52317">
    <property type="entry name" value="Class I glutamine amidotransferase-like"/>
    <property type="match status" value="1"/>
</dbReference>
<dbReference type="InterPro" id="IPR013529">
    <property type="entry name" value="Glyco_hydro_42_N"/>
</dbReference>
<feature type="binding site" evidence="10">
    <location>
        <position position="142"/>
    </location>
    <ligand>
        <name>substrate</name>
    </ligand>
</feature>
<dbReference type="SUPFAM" id="SSF51445">
    <property type="entry name" value="(Trans)glycosidases"/>
    <property type="match status" value="1"/>
</dbReference>
<dbReference type="OrthoDB" id="9800974at2"/>
<dbReference type="EMBL" id="WMEQ01000001">
    <property type="protein sequence ID" value="MYL32140.1"/>
    <property type="molecule type" value="Genomic_DNA"/>
</dbReference>
<reference evidence="15 16" key="1">
    <citation type="submission" date="2019-11" db="EMBL/GenBank/DDBJ databases">
        <title>Genome sequences of 17 halophilic strains isolated from different environments.</title>
        <authorList>
            <person name="Furrow R.E."/>
        </authorList>
    </citation>
    <scope>NUCLEOTIDE SEQUENCE [LARGE SCALE GENOMIC DNA]</scope>
    <source>
        <strain evidence="15 16">22514_16_FS</strain>
    </source>
</reference>
<feature type="domain" description="Beta-galactosidase C-terminal" evidence="14">
    <location>
        <begin position="609"/>
        <end position="648"/>
    </location>
</feature>
<evidence type="ECO:0000256" key="6">
    <source>
        <dbReference type="ARBA" id="ARBA00022833"/>
    </source>
</evidence>
<dbReference type="GO" id="GO:0046872">
    <property type="term" value="F:metal ion binding"/>
    <property type="evidence" value="ECO:0007669"/>
    <property type="project" value="UniProtKB-KW"/>
</dbReference>
<dbReference type="GO" id="GO:0004565">
    <property type="term" value="F:beta-galactosidase activity"/>
    <property type="evidence" value="ECO:0007669"/>
    <property type="project" value="UniProtKB-EC"/>
</dbReference>
<dbReference type="Gene3D" id="2.60.40.1180">
    <property type="entry name" value="Golgi alpha-mannosidase II"/>
    <property type="match status" value="1"/>
</dbReference>
<feature type="active site" description="Nucleophile" evidence="9">
    <location>
        <position position="305"/>
    </location>
</feature>
<accession>A0A6I4ZW14</accession>
<evidence type="ECO:0000256" key="3">
    <source>
        <dbReference type="ARBA" id="ARBA00012756"/>
    </source>
</evidence>
<comment type="catalytic activity">
    <reaction evidence="1 8">
        <text>Hydrolysis of terminal non-reducing beta-D-galactose residues in beta-D-galactosides.</text>
        <dbReference type="EC" id="3.2.1.23"/>
    </reaction>
</comment>
<keyword evidence="5 8" id="KW-0378">Hydrolase</keyword>
<feature type="binding site" evidence="11">
    <location>
        <position position="108"/>
    </location>
    <ligand>
        <name>Zn(2+)</name>
        <dbReference type="ChEBI" id="CHEBI:29105"/>
    </ligand>
</feature>
<dbReference type="InterPro" id="IPR013780">
    <property type="entry name" value="Glyco_hydro_b"/>
</dbReference>